<protein>
    <recommendedName>
        <fullName evidence="1">F-box domain-containing protein</fullName>
    </recommendedName>
</protein>
<reference evidence="3" key="1">
    <citation type="journal article" date="2017" name="Genome Biol.">
        <title>Comparative genomics reveals high biological diversity and specific adaptations in the industrially and medically important fungal genus Aspergillus.</title>
        <authorList>
            <person name="de Vries R.P."/>
            <person name="Riley R."/>
            <person name="Wiebenga A."/>
            <person name="Aguilar-Osorio G."/>
            <person name="Amillis S."/>
            <person name="Uchima C.A."/>
            <person name="Anderluh G."/>
            <person name="Asadollahi M."/>
            <person name="Askin M."/>
            <person name="Barry K."/>
            <person name="Battaglia E."/>
            <person name="Bayram O."/>
            <person name="Benocci T."/>
            <person name="Braus-Stromeyer S.A."/>
            <person name="Caldana C."/>
            <person name="Canovas D."/>
            <person name="Cerqueira G.C."/>
            <person name="Chen F."/>
            <person name="Chen W."/>
            <person name="Choi C."/>
            <person name="Clum A."/>
            <person name="Dos Santos R.A."/>
            <person name="Damasio A.R."/>
            <person name="Diallinas G."/>
            <person name="Emri T."/>
            <person name="Fekete E."/>
            <person name="Flipphi M."/>
            <person name="Freyberg S."/>
            <person name="Gallo A."/>
            <person name="Gournas C."/>
            <person name="Habgood R."/>
            <person name="Hainaut M."/>
            <person name="Harispe M.L."/>
            <person name="Henrissat B."/>
            <person name="Hilden K.S."/>
            <person name="Hope R."/>
            <person name="Hossain A."/>
            <person name="Karabika E."/>
            <person name="Karaffa L."/>
            <person name="Karanyi Z."/>
            <person name="Krasevec N."/>
            <person name="Kuo A."/>
            <person name="Kusch H."/>
            <person name="LaButti K."/>
            <person name="Lagendijk E.L."/>
            <person name="Lapidus A."/>
            <person name="Levasseur A."/>
            <person name="Lindquist E."/>
            <person name="Lipzen A."/>
            <person name="Logrieco A.F."/>
            <person name="MacCabe A."/>
            <person name="Maekelae M.R."/>
            <person name="Malavazi I."/>
            <person name="Melin P."/>
            <person name="Meyer V."/>
            <person name="Mielnichuk N."/>
            <person name="Miskei M."/>
            <person name="Molnar A.P."/>
            <person name="Mule G."/>
            <person name="Ngan C.Y."/>
            <person name="Orejas M."/>
            <person name="Orosz E."/>
            <person name="Ouedraogo J.P."/>
            <person name="Overkamp K.M."/>
            <person name="Park H.-S."/>
            <person name="Perrone G."/>
            <person name="Piumi F."/>
            <person name="Punt P.J."/>
            <person name="Ram A.F."/>
            <person name="Ramon A."/>
            <person name="Rauscher S."/>
            <person name="Record E."/>
            <person name="Riano-Pachon D.M."/>
            <person name="Robert V."/>
            <person name="Roehrig J."/>
            <person name="Ruller R."/>
            <person name="Salamov A."/>
            <person name="Salih N.S."/>
            <person name="Samson R.A."/>
            <person name="Sandor E."/>
            <person name="Sanguinetti M."/>
            <person name="Schuetze T."/>
            <person name="Sepcic K."/>
            <person name="Shelest E."/>
            <person name="Sherlock G."/>
            <person name="Sophianopoulou V."/>
            <person name="Squina F.M."/>
            <person name="Sun H."/>
            <person name="Susca A."/>
            <person name="Todd R.B."/>
            <person name="Tsang A."/>
            <person name="Unkles S.E."/>
            <person name="van de Wiele N."/>
            <person name="van Rossen-Uffink D."/>
            <person name="Oliveira J.V."/>
            <person name="Vesth T.C."/>
            <person name="Visser J."/>
            <person name="Yu J.-H."/>
            <person name="Zhou M."/>
            <person name="Andersen M.R."/>
            <person name="Archer D.B."/>
            <person name="Baker S.E."/>
            <person name="Benoit I."/>
            <person name="Brakhage A.A."/>
            <person name="Braus G.H."/>
            <person name="Fischer R."/>
            <person name="Frisvad J.C."/>
            <person name="Goldman G.H."/>
            <person name="Houbraken J."/>
            <person name="Oakley B."/>
            <person name="Pocsi I."/>
            <person name="Scazzocchio C."/>
            <person name="Seiboth B."/>
            <person name="vanKuyk P.A."/>
            <person name="Wortman J."/>
            <person name="Dyer P.S."/>
            <person name="Grigoriev I.V."/>
        </authorList>
    </citation>
    <scope>NUCLEOTIDE SEQUENCE [LARGE SCALE GENOMIC DNA]</scope>
    <source>
        <strain evidence="3">CBS 506.65</strain>
    </source>
</reference>
<dbReference type="Pfam" id="PF12937">
    <property type="entry name" value="F-box-like"/>
    <property type="match status" value="1"/>
</dbReference>
<dbReference type="InterPro" id="IPR036047">
    <property type="entry name" value="F-box-like_dom_sf"/>
</dbReference>
<accession>A0A1L9SIC5</accession>
<dbReference type="InterPro" id="IPR001810">
    <property type="entry name" value="F-box_dom"/>
</dbReference>
<dbReference type="EMBL" id="KV878342">
    <property type="protein sequence ID" value="OJJ46784.1"/>
    <property type="molecule type" value="Genomic_DNA"/>
</dbReference>
<dbReference type="GeneID" id="34617012"/>
<sequence length="278" mass="31816">MIQEERHQHIFSLPNEVFVQILTPFSTRTLLPLARVCHRFHALVLRILHYRLLTAASLKEDKLILECFHPSSKLTEPHVFCTYLGTDGLGDGYEGGSLYENVDPAECLGRLGSLYSRFRPENNENDTQDKTVRRIINLDDTEDFSQLCVMANLVKVLAGRNRLLSAITVDEGIIRVWRDWLKRQSTADSSQPTASNDPRDQSILWVDKGRNIGLKVRARESQTESLPVLVHRDDLSVTYEVDIEEFYVRTTRLLLAVEQALEEQKNYTKAVIFGAYPV</sequence>
<dbReference type="AlphaFoldDB" id="A0A1L9SIC5"/>
<dbReference type="STRING" id="1073090.A0A1L9SIC5"/>
<evidence type="ECO:0000259" key="1">
    <source>
        <dbReference type="PROSITE" id="PS50181"/>
    </source>
</evidence>
<keyword evidence="3" id="KW-1185">Reference proteome</keyword>
<proteinExistence type="predicted"/>
<evidence type="ECO:0000313" key="2">
    <source>
        <dbReference type="EMBL" id="OJJ46784.1"/>
    </source>
</evidence>
<organism evidence="2 3">
    <name type="scientific">Penicilliopsis zonata CBS 506.65</name>
    <dbReference type="NCBI Taxonomy" id="1073090"/>
    <lineage>
        <taxon>Eukaryota</taxon>
        <taxon>Fungi</taxon>
        <taxon>Dikarya</taxon>
        <taxon>Ascomycota</taxon>
        <taxon>Pezizomycotina</taxon>
        <taxon>Eurotiomycetes</taxon>
        <taxon>Eurotiomycetidae</taxon>
        <taxon>Eurotiales</taxon>
        <taxon>Aspergillaceae</taxon>
        <taxon>Penicilliopsis</taxon>
    </lineage>
</organism>
<dbReference type="CDD" id="cd09917">
    <property type="entry name" value="F-box_SF"/>
    <property type="match status" value="1"/>
</dbReference>
<gene>
    <name evidence="2" type="ORF">ASPZODRAFT_97334</name>
</gene>
<dbReference type="Proteomes" id="UP000184188">
    <property type="component" value="Unassembled WGS sequence"/>
</dbReference>
<name>A0A1L9SIC5_9EURO</name>
<dbReference type="PROSITE" id="PS50181">
    <property type="entry name" value="FBOX"/>
    <property type="match status" value="1"/>
</dbReference>
<dbReference type="SUPFAM" id="SSF81383">
    <property type="entry name" value="F-box domain"/>
    <property type="match status" value="1"/>
</dbReference>
<evidence type="ECO:0000313" key="3">
    <source>
        <dbReference type="Proteomes" id="UP000184188"/>
    </source>
</evidence>
<dbReference type="RefSeq" id="XP_022581294.1">
    <property type="nucleotide sequence ID" value="XM_022730548.1"/>
</dbReference>
<feature type="domain" description="F-box" evidence="1">
    <location>
        <begin position="7"/>
        <end position="53"/>
    </location>
</feature>
<dbReference type="VEuPathDB" id="FungiDB:ASPZODRAFT_97334"/>
<dbReference type="OrthoDB" id="9981546at2759"/>